<dbReference type="RefSeq" id="XP_037214264.1">
    <property type="nucleotide sequence ID" value="XM_037369058.1"/>
</dbReference>
<reference evidence="1" key="1">
    <citation type="submission" date="2020-05" db="EMBL/GenBank/DDBJ databases">
        <title>Mycena genomes resolve the evolution of fungal bioluminescence.</title>
        <authorList>
            <person name="Tsai I.J."/>
        </authorList>
    </citation>
    <scope>NUCLEOTIDE SEQUENCE</scope>
    <source>
        <strain evidence="1">171206Taipei</strain>
    </source>
</reference>
<proteinExistence type="predicted"/>
<sequence>MSPSASQFLILKDCIARRLLLVPELHDPDSGSDLDEFTSYLAEDLWGTMPVSLQTASYETKEVLDGSKLSSLPPSFEETLVTYGIVAAEADSYPFLEKVLADYLSTACAPPPIWSSTRTDECEICERRVPLTYHHLIPRSVHQKALRRKWHPPSRLNAVAWLCRPCHTAVHQVAPNEVLAQHYHTIELLLAREDIRRWGQYASKQRWGVRRG</sequence>
<dbReference type="OrthoDB" id="4850648at2759"/>
<comment type="caution">
    <text evidence="1">The sequence shown here is derived from an EMBL/GenBank/DDBJ whole genome shotgun (WGS) entry which is preliminary data.</text>
</comment>
<dbReference type="EMBL" id="JACAZF010000013">
    <property type="protein sequence ID" value="KAF7291142.1"/>
    <property type="molecule type" value="Genomic_DNA"/>
</dbReference>
<accession>A0A8H6S2B2</accession>
<evidence type="ECO:0008006" key="3">
    <source>
        <dbReference type="Google" id="ProtNLM"/>
    </source>
</evidence>
<dbReference type="PANTHER" id="PTHR37827">
    <property type="entry name" value="TUDOR DOMAIN-CONTAINING PROTEIN"/>
    <property type="match status" value="1"/>
</dbReference>
<organism evidence="1 2">
    <name type="scientific">Mycena indigotica</name>
    <dbReference type="NCBI Taxonomy" id="2126181"/>
    <lineage>
        <taxon>Eukaryota</taxon>
        <taxon>Fungi</taxon>
        <taxon>Dikarya</taxon>
        <taxon>Basidiomycota</taxon>
        <taxon>Agaricomycotina</taxon>
        <taxon>Agaricomycetes</taxon>
        <taxon>Agaricomycetidae</taxon>
        <taxon>Agaricales</taxon>
        <taxon>Marasmiineae</taxon>
        <taxon>Mycenaceae</taxon>
        <taxon>Mycena</taxon>
    </lineage>
</organism>
<name>A0A8H6S2B2_9AGAR</name>
<keyword evidence="2" id="KW-1185">Reference proteome</keyword>
<dbReference type="PANTHER" id="PTHR37827:SF1">
    <property type="entry name" value="HNH DOMAIN-CONTAINING PROTEIN"/>
    <property type="match status" value="1"/>
</dbReference>
<dbReference type="Proteomes" id="UP000636479">
    <property type="component" value="Unassembled WGS sequence"/>
</dbReference>
<gene>
    <name evidence="1" type="ORF">MIND_01257400</name>
</gene>
<protein>
    <recommendedName>
        <fullName evidence="3">HNH domain-containing protein</fullName>
    </recommendedName>
</protein>
<evidence type="ECO:0000313" key="1">
    <source>
        <dbReference type="EMBL" id="KAF7291142.1"/>
    </source>
</evidence>
<evidence type="ECO:0000313" key="2">
    <source>
        <dbReference type="Proteomes" id="UP000636479"/>
    </source>
</evidence>
<dbReference type="GeneID" id="59351574"/>
<dbReference type="AlphaFoldDB" id="A0A8H6S2B2"/>